<evidence type="ECO:0000313" key="2">
    <source>
        <dbReference type="Proteomes" id="UP000198981"/>
    </source>
</evidence>
<sequence>MAVLLGRILPPAHRPAEFPFGDEVPAPADATPLEAMVAWLGRDTRWTPEVVPHRASSAPGGPVGHPVRVSDDDPVHAALAERLGDDAAAGLLRRLRGFSNHPNAVKGAAKLDAGPDVAAAALAVVENPALASPLGLAAEPLMWPAPELWPLLTLAARADVGVVDRVAPLFVGQAYADRLFRAIRRAAGTAPGPTAPGTAPETTQPDVPQKLSEVNRWVAAHPDVDPAVLGPRPGQRAAARVAAVRALGAIGTPAALAVLSDYAADRYPDALLAELHRAWDRFDRRVFAATMFRPGRVDLGVARSIEGIGAVPGLTGLTVVLEGGADLAPLAECTALRTLAVGAEGEPGLRGVEPVVDLPDLVELQLTRTTRHADLAPLARSGVRRLRIDLDGADADVLLAMPHLERVLVADDSPAPDTGAVLADLVRRGVQVTVYAHQAGGFPLLVESGASDLVVVEQSGYVGVTADPGTAGDLRSRLVSNVVP</sequence>
<organism evidence="1 2">
    <name type="scientific">Klenkia marina</name>
    <dbReference type="NCBI Taxonomy" id="1960309"/>
    <lineage>
        <taxon>Bacteria</taxon>
        <taxon>Bacillati</taxon>
        <taxon>Actinomycetota</taxon>
        <taxon>Actinomycetes</taxon>
        <taxon>Geodermatophilales</taxon>
        <taxon>Geodermatophilaceae</taxon>
        <taxon>Klenkia</taxon>
    </lineage>
</organism>
<proteinExistence type="predicted"/>
<dbReference type="EMBL" id="FMUH01000003">
    <property type="protein sequence ID" value="SCX49698.1"/>
    <property type="molecule type" value="Genomic_DNA"/>
</dbReference>
<reference evidence="2" key="1">
    <citation type="submission" date="2016-10" db="EMBL/GenBank/DDBJ databases">
        <authorList>
            <person name="Varghese N."/>
            <person name="Submissions S."/>
        </authorList>
    </citation>
    <scope>NUCLEOTIDE SEQUENCE [LARGE SCALE GENOMIC DNA]</scope>
    <source>
        <strain evidence="2">DSM 45722</strain>
    </source>
</reference>
<dbReference type="Proteomes" id="UP000198981">
    <property type="component" value="Unassembled WGS sequence"/>
</dbReference>
<evidence type="ECO:0000313" key="1">
    <source>
        <dbReference type="EMBL" id="SCX49698.1"/>
    </source>
</evidence>
<dbReference type="STRING" id="1960309.SAMN03159343_2254"/>
<protein>
    <submittedName>
        <fullName evidence="1">Uncharacterized protein</fullName>
    </submittedName>
</protein>
<name>A0A1G4YA73_9ACTN</name>
<accession>A0A1G4YA73</accession>
<gene>
    <name evidence="1" type="ORF">SAMN03159343_2254</name>
</gene>
<dbReference type="AlphaFoldDB" id="A0A1G4YA73"/>
<keyword evidence="2" id="KW-1185">Reference proteome</keyword>